<keyword evidence="1 4" id="KW-0378">Hydrolase</keyword>
<evidence type="ECO:0000313" key="4">
    <source>
        <dbReference type="EMBL" id="KAB8162027.1"/>
    </source>
</evidence>
<dbReference type="GO" id="GO:0005829">
    <property type="term" value="C:cytosol"/>
    <property type="evidence" value="ECO:0007669"/>
    <property type="project" value="TreeGrafter"/>
</dbReference>
<dbReference type="InterPro" id="IPR023186">
    <property type="entry name" value="IUNH"/>
</dbReference>
<dbReference type="EMBL" id="VDLY02000016">
    <property type="protein sequence ID" value="KAB8162027.1"/>
    <property type="molecule type" value="Genomic_DNA"/>
</dbReference>
<keyword evidence="2" id="KW-0326">Glycosidase</keyword>
<proteinExistence type="predicted"/>
<dbReference type="Proteomes" id="UP000314251">
    <property type="component" value="Unassembled WGS sequence"/>
</dbReference>
<gene>
    <name evidence="4" type="ORF">FH607_023475</name>
</gene>
<keyword evidence="5" id="KW-1185">Reference proteome</keyword>
<dbReference type="SUPFAM" id="SSF53590">
    <property type="entry name" value="Nucleoside hydrolase"/>
    <property type="match status" value="1"/>
</dbReference>
<evidence type="ECO:0000256" key="1">
    <source>
        <dbReference type="ARBA" id="ARBA00022801"/>
    </source>
</evidence>
<dbReference type="InterPro" id="IPR001910">
    <property type="entry name" value="Inosine/uridine_hydrolase_dom"/>
</dbReference>
<dbReference type="GO" id="GO:0008477">
    <property type="term" value="F:purine nucleosidase activity"/>
    <property type="evidence" value="ECO:0007669"/>
    <property type="project" value="TreeGrafter"/>
</dbReference>
<evidence type="ECO:0000256" key="2">
    <source>
        <dbReference type="ARBA" id="ARBA00023295"/>
    </source>
</evidence>
<feature type="domain" description="Inosine/uridine-preferring nucleoside hydrolase" evidence="3">
    <location>
        <begin position="53"/>
        <end position="309"/>
    </location>
</feature>
<dbReference type="PANTHER" id="PTHR12304:SF4">
    <property type="entry name" value="URIDINE NUCLEOSIDASE"/>
    <property type="match status" value="1"/>
</dbReference>
<sequence length="354" mass="38339">MGEERTESAAELRQHWTAMTQLGRRLPGTGLAATGAALESSGRWPDDLSRAPMIIDTDIGGDADDALALTAAARRVPELALVVTGDEAAGQRARFARHLLDLLERPDVATVAGASLGTTRYFCVDGLTPNEVPPQPTDVVEAVRQVCVGTDGPVRWVGMAPLSNLARVLSQAPELGSRLRVTQMGGALSYRDPDSAEHNIRLDVASARTVLHAATSGILPTPEFIASEVTFTPRIEVTARSPLYQSLRSFQEAWARLLVDHLDRWFASFYPGSMQHDALALSAALDLPYVDSDHLKIEMDAIGRTTRAAAGHGTRVKWSLTAEYEPFMRWLTASLTSPATTLAMRNREASGWSE</sequence>
<dbReference type="Gene3D" id="3.90.245.10">
    <property type="entry name" value="Ribonucleoside hydrolase-like"/>
    <property type="match status" value="1"/>
</dbReference>
<protein>
    <submittedName>
        <fullName evidence="4">Nucleoside hydrolase</fullName>
    </submittedName>
</protein>
<organism evidence="4 5">
    <name type="scientific">Streptomyces mimosae</name>
    <dbReference type="NCBI Taxonomy" id="2586635"/>
    <lineage>
        <taxon>Bacteria</taxon>
        <taxon>Bacillati</taxon>
        <taxon>Actinomycetota</taxon>
        <taxon>Actinomycetes</taxon>
        <taxon>Kitasatosporales</taxon>
        <taxon>Streptomycetaceae</taxon>
        <taxon>Streptomyces</taxon>
    </lineage>
</organism>
<dbReference type="Pfam" id="PF01156">
    <property type="entry name" value="IU_nuc_hydro"/>
    <property type="match status" value="1"/>
</dbReference>
<evidence type="ECO:0000313" key="5">
    <source>
        <dbReference type="Proteomes" id="UP000314251"/>
    </source>
</evidence>
<dbReference type="OrthoDB" id="9797882at2"/>
<reference evidence="4" key="1">
    <citation type="submission" date="2019-10" db="EMBL/GenBank/DDBJ databases">
        <title>Nonomuraea sp. nov., isolated from Phyllanthus amarus.</title>
        <authorList>
            <person name="Klykleung N."/>
            <person name="Tanasupawat S."/>
        </authorList>
    </citation>
    <scope>NUCLEOTIDE SEQUENCE [LARGE SCALE GENOMIC DNA]</scope>
    <source>
        <strain evidence="4">3MP-10</strain>
    </source>
</reference>
<dbReference type="InterPro" id="IPR036452">
    <property type="entry name" value="Ribo_hydro-like"/>
</dbReference>
<name>A0A5N5ZZV7_9ACTN</name>
<dbReference type="PANTHER" id="PTHR12304">
    <property type="entry name" value="INOSINE-URIDINE PREFERRING NUCLEOSIDE HYDROLASE"/>
    <property type="match status" value="1"/>
</dbReference>
<accession>A0A5N5ZZV7</accession>
<comment type="caution">
    <text evidence="4">The sequence shown here is derived from an EMBL/GenBank/DDBJ whole genome shotgun (WGS) entry which is preliminary data.</text>
</comment>
<dbReference type="AlphaFoldDB" id="A0A5N5ZZV7"/>
<dbReference type="GO" id="GO:0006152">
    <property type="term" value="P:purine nucleoside catabolic process"/>
    <property type="evidence" value="ECO:0007669"/>
    <property type="project" value="TreeGrafter"/>
</dbReference>
<evidence type="ECO:0000259" key="3">
    <source>
        <dbReference type="Pfam" id="PF01156"/>
    </source>
</evidence>